<dbReference type="InterPro" id="IPR002397">
    <property type="entry name" value="Cyt_P450_B"/>
</dbReference>
<dbReference type="Pfam" id="PF00067">
    <property type="entry name" value="p450"/>
    <property type="match status" value="1"/>
</dbReference>
<dbReference type="PRINTS" id="PR00359">
    <property type="entry name" value="BP450"/>
</dbReference>
<name>A0A368E0Q3_9PROT</name>
<organism evidence="3 4">
    <name type="scientific">PS1 clade bacterium</name>
    <dbReference type="NCBI Taxonomy" id="2175152"/>
    <lineage>
        <taxon>Bacteria</taxon>
        <taxon>Pseudomonadati</taxon>
        <taxon>Pseudomonadota</taxon>
        <taxon>Alphaproteobacteria</taxon>
        <taxon>PS1 clade</taxon>
    </lineage>
</organism>
<gene>
    <name evidence="3" type="ORF">DBW69_04345</name>
</gene>
<dbReference type="Proteomes" id="UP000252132">
    <property type="component" value="Unassembled WGS sequence"/>
</dbReference>
<keyword evidence="2" id="KW-0503">Monooxygenase</keyword>
<dbReference type="InterPro" id="IPR017972">
    <property type="entry name" value="Cyt_P450_CS"/>
</dbReference>
<accession>A0A368E0Q3</accession>
<dbReference type="EMBL" id="QOQF01000013">
    <property type="protein sequence ID" value="RCL77045.1"/>
    <property type="molecule type" value="Genomic_DNA"/>
</dbReference>
<dbReference type="SUPFAM" id="SSF48264">
    <property type="entry name" value="Cytochrome P450"/>
    <property type="match status" value="1"/>
</dbReference>
<keyword evidence="2" id="KW-0479">Metal-binding</keyword>
<dbReference type="PANTHER" id="PTHR46696">
    <property type="entry name" value="P450, PUTATIVE (EUROFUNG)-RELATED"/>
    <property type="match status" value="1"/>
</dbReference>
<dbReference type="AlphaFoldDB" id="A0A368E0Q3"/>
<keyword evidence="2" id="KW-0349">Heme</keyword>
<reference evidence="3 4" key="1">
    <citation type="journal article" date="2018" name="Microbiome">
        <title>Fine metagenomic profile of the Mediterranean stratified and mixed water columns revealed by assembly and recruitment.</title>
        <authorList>
            <person name="Haro-Moreno J.M."/>
            <person name="Lopez-Perez M."/>
            <person name="De La Torre J.R."/>
            <person name="Picazo A."/>
            <person name="Camacho A."/>
            <person name="Rodriguez-Valera F."/>
        </authorList>
    </citation>
    <scope>NUCLEOTIDE SEQUENCE [LARGE SCALE GENOMIC DNA]</scope>
    <source>
        <strain evidence="3">MED-G55</strain>
    </source>
</reference>
<sequence length="417" mass="46968">MLENNDGSATDFQKLYTPQSEEYLNNYRDVVNELFEGTDQRIGWYDPWQAWIVTSHQLCKTILADERLTPDFMNWKFAPPPTMDEDKNDFEIMLDNSLFRLDRLAHRRVRRLAAKAFSMSQTDKIMAGIVDIVSETFDKVANEDVFDVSSTLAVEIPRRSIARLVGIPSENSEIFDKLGWAMVRYNGFTTSPEDRAELLKTALAGVAMLQGLIAERREADSPGDDFIGVLLEAQDGDDRLNDWEVLGIVAAMLAAGSDTASDMHPSLIYALLDNPDQYEKLKQDPSLVDNAIVEALRYEAFGKTGLHRYALEDVEFEGITVKRGEQIIIAGQAAGLDPTQWDNPQEFDITRDLNGNIVFGTGAHVCAGLFLAKSQAKLMLLEFMKRFPNATLHEMPTRDPDHYNARHVTKLLVKTNI</sequence>
<keyword evidence="2" id="KW-0560">Oxidoreductase</keyword>
<dbReference type="GO" id="GO:0005506">
    <property type="term" value="F:iron ion binding"/>
    <property type="evidence" value="ECO:0007669"/>
    <property type="project" value="InterPro"/>
</dbReference>
<protein>
    <submittedName>
        <fullName evidence="3">Cytochrome P450</fullName>
    </submittedName>
</protein>
<dbReference type="InterPro" id="IPR036396">
    <property type="entry name" value="Cyt_P450_sf"/>
</dbReference>
<comment type="caution">
    <text evidence="3">The sequence shown here is derived from an EMBL/GenBank/DDBJ whole genome shotgun (WGS) entry which is preliminary data.</text>
</comment>
<evidence type="ECO:0000313" key="3">
    <source>
        <dbReference type="EMBL" id="RCL77045.1"/>
    </source>
</evidence>
<dbReference type="PANTHER" id="PTHR46696:SF1">
    <property type="entry name" value="CYTOCHROME P450 YJIB-RELATED"/>
    <property type="match status" value="1"/>
</dbReference>
<dbReference type="GO" id="GO:0016705">
    <property type="term" value="F:oxidoreductase activity, acting on paired donors, with incorporation or reduction of molecular oxygen"/>
    <property type="evidence" value="ECO:0007669"/>
    <property type="project" value="InterPro"/>
</dbReference>
<evidence type="ECO:0000313" key="4">
    <source>
        <dbReference type="Proteomes" id="UP000252132"/>
    </source>
</evidence>
<evidence type="ECO:0000256" key="1">
    <source>
        <dbReference type="ARBA" id="ARBA00010617"/>
    </source>
</evidence>
<proteinExistence type="inferred from homology"/>
<comment type="similarity">
    <text evidence="1 2">Belongs to the cytochrome P450 family.</text>
</comment>
<dbReference type="GO" id="GO:0020037">
    <property type="term" value="F:heme binding"/>
    <property type="evidence" value="ECO:0007669"/>
    <property type="project" value="InterPro"/>
</dbReference>
<dbReference type="InterPro" id="IPR001128">
    <property type="entry name" value="Cyt_P450"/>
</dbReference>
<dbReference type="PROSITE" id="PS00086">
    <property type="entry name" value="CYTOCHROME_P450"/>
    <property type="match status" value="1"/>
</dbReference>
<evidence type="ECO:0000256" key="2">
    <source>
        <dbReference type="RuleBase" id="RU000461"/>
    </source>
</evidence>
<dbReference type="GO" id="GO:0004497">
    <property type="term" value="F:monooxygenase activity"/>
    <property type="evidence" value="ECO:0007669"/>
    <property type="project" value="UniProtKB-KW"/>
</dbReference>
<dbReference type="Gene3D" id="1.10.630.10">
    <property type="entry name" value="Cytochrome P450"/>
    <property type="match status" value="1"/>
</dbReference>
<keyword evidence="2" id="KW-0408">Iron</keyword>